<proteinExistence type="predicted"/>
<dbReference type="OrthoDB" id="8196889at2759"/>
<sequence>MVSKTIEMDSSDSDDGDDEQMRQFMEAADTTLLTNTMFQQTGKQNLMEENTPEKSDQGALEQKGPKSNRYLLEEHLEANVDFIATESTQKFLGKKLSELIAKNFEFCNIDTPSKVQKTRRNRVTLLAGADCYVNPYEDFEFETQGPTQRPVIKRRKVDSEEKEQPLEELFNLASVTAEDITSGKLISGWASKPERKEKHFHYKSDSVGTLHFKPVGNEFTKLRNKNKWNEAKIKQKINLRLA</sequence>
<dbReference type="KEGG" id="bdr:105231730"/>
<dbReference type="EMBL" id="GAKP01008149">
    <property type="protein sequence ID" value="JAC50803.1"/>
    <property type="molecule type" value="Transcribed_RNA"/>
</dbReference>
<evidence type="ECO:0000313" key="2">
    <source>
        <dbReference type="EMBL" id="JAC50803.1"/>
    </source>
</evidence>
<feature type="region of interest" description="Disordered" evidence="1">
    <location>
        <begin position="1"/>
        <end position="24"/>
    </location>
</feature>
<evidence type="ECO:0000256" key="1">
    <source>
        <dbReference type="SAM" id="MobiDB-lite"/>
    </source>
</evidence>
<accession>A0A034WAI9</accession>
<protein>
    <submittedName>
        <fullName evidence="2">Uncharacterized protein</fullName>
    </submittedName>
</protein>
<organism evidence="2">
    <name type="scientific">Bactrocera dorsalis</name>
    <name type="common">Oriental fruit fly</name>
    <name type="synonym">Dacus dorsalis</name>
    <dbReference type="NCBI Taxonomy" id="27457"/>
    <lineage>
        <taxon>Eukaryota</taxon>
        <taxon>Metazoa</taxon>
        <taxon>Ecdysozoa</taxon>
        <taxon>Arthropoda</taxon>
        <taxon>Hexapoda</taxon>
        <taxon>Insecta</taxon>
        <taxon>Pterygota</taxon>
        <taxon>Neoptera</taxon>
        <taxon>Endopterygota</taxon>
        <taxon>Diptera</taxon>
        <taxon>Brachycera</taxon>
        <taxon>Muscomorpha</taxon>
        <taxon>Tephritoidea</taxon>
        <taxon>Tephritidae</taxon>
        <taxon>Bactrocera</taxon>
        <taxon>Bactrocera</taxon>
    </lineage>
</organism>
<feature type="compositionally biased region" description="Acidic residues" evidence="1">
    <location>
        <begin position="9"/>
        <end position="18"/>
    </location>
</feature>
<dbReference type="AlphaFoldDB" id="A0A034WAI9"/>
<name>A0A034WAI9_BACDO</name>
<reference evidence="2" key="1">
    <citation type="journal article" date="2014" name="BMC Genomics">
        <title>Characterizing the developmental transcriptome of the oriental fruit fly, Bactrocera dorsalis (Diptera: Tephritidae) through comparative genomic analysis with Drosophila melanogaster utilizing modENCODE datasets.</title>
        <authorList>
            <person name="Geib S.M."/>
            <person name="Calla B."/>
            <person name="Hall B."/>
            <person name="Hou S."/>
            <person name="Manoukis N.C."/>
        </authorList>
    </citation>
    <scope>NUCLEOTIDE SEQUENCE</scope>
    <source>
        <strain evidence="2">Punador</strain>
    </source>
</reference>